<accession>A0A1M6VJT2</accession>
<dbReference type="EMBL" id="FRAA01000009">
    <property type="protein sequence ID" value="SHK81611.1"/>
    <property type="molecule type" value="Genomic_DNA"/>
</dbReference>
<name>A0A1M6VJT2_REIAG</name>
<reference evidence="2" key="1">
    <citation type="submission" date="2016-11" db="EMBL/GenBank/DDBJ databases">
        <authorList>
            <person name="Varghese N."/>
            <person name="Submissions S."/>
        </authorList>
    </citation>
    <scope>NUCLEOTIDE SEQUENCE [LARGE SCALE GENOMIC DNA]</scope>
    <source>
        <strain evidence="2">DSM 26134</strain>
    </source>
</reference>
<proteinExistence type="predicted"/>
<dbReference type="RefSeq" id="WP_073125024.1">
    <property type="nucleotide sequence ID" value="NZ_FRAA01000009.1"/>
</dbReference>
<dbReference type="Proteomes" id="UP000184474">
    <property type="component" value="Unassembled WGS sequence"/>
</dbReference>
<protein>
    <submittedName>
        <fullName evidence="1">Uncharacterized protein</fullName>
    </submittedName>
</protein>
<gene>
    <name evidence="1" type="ORF">SAMN04488028_10977</name>
</gene>
<dbReference type="STRING" id="156994.SAMN04488028_10977"/>
<evidence type="ECO:0000313" key="2">
    <source>
        <dbReference type="Proteomes" id="UP000184474"/>
    </source>
</evidence>
<keyword evidence="2" id="KW-1185">Reference proteome</keyword>
<dbReference type="InterPro" id="IPR029058">
    <property type="entry name" value="AB_hydrolase_fold"/>
</dbReference>
<sequence>MKFLPLYTTVIYLLGAMTLSGQAPKNQSSNTSYEKVMNEQYVLYYPLKGVDTLLILFGGFPEDAESIEREFSILEVAKANEIAVLYMNYNRKLWLETEDKVQLTLLLETVLDNYDLVPDQIFFGGFSSGGNVTLLLADYLRSVNSVVAPAGLFVVDSPVDLLALYQVSQKNIGRNFSEVSVKEAIWLTDLLERSLGDPEEGIAGFESQSPYTAETHDMHNLIHLDGLKIRLYAEPDVIWWKENRQNDPMDLNAYGLEKLASQIQNELPRATVQYITSENKGYRSNGERHPHSWSIVDKPDLIEWMLNQ</sequence>
<dbReference type="AlphaFoldDB" id="A0A1M6VJT2"/>
<dbReference type="Gene3D" id="3.40.50.1820">
    <property type="entry name" value="alpha/beta hydrolase"/>
    <property type="match status" value="1"/>
</dbReference>
<organism evidence="1 2">
    <name type="scientific">Reichenbachiella agariperforans</name>
    <dbReference type="NCBI Taxonomy" id="156994"/>
    <lineage>
        <taxon>Bacteria</taxon>
        <taxon>Pseudomonadati</taxon>
        <taxon>Bacteroidota</taxon>
        <taxon>Cytophagia</taxon>
        <taxon>Cytophagales</taxon>
        <taxon>Reichenbachiellaceae</taxon>
        <taxon>Reichenbachiella</taxon>
    </lineage>
</organism>
<evidence type="ECO:0000313" key="1">
    <source>
        <dbReference type="EMBL" id="SHK81611.1"/>
    </source>
</evidence>
<dbReference type="SUPFAM" id="SSF53474">
    <property type="entry name" value="alpha/beta-Hydrolases"/>
    <property type="match status" value="1"/>
</dbReference>